<keyword evidence="3" id="KW-0436">Ligase</keyword>
<feature type="region of interest" description="Disordered" evidence="1">
    <location>
        <begin position="214"/>
        <end position="250"/>
    </location>
</feature>
<dbReference type="GO" id="GO:0016874">
    <property type="term" value="F:ligase activity"/>
    <property type="evidence" value="ECO:0007669"/>
    <property type="project" value="UniProtKB-KW"/>
</dbReference>
<keyword evidence="4" id="KW-1185">Reference proteome</keyword>
<feature type="compositionally biased region" description="Gly residues" evidence="1">
    <location>
        <begin position="222"/>
        <end position="233"/>
    </location>
</feature>
<proteinExistence type="predicted"/>
<gene>
    <name evidence="3" type="ORF">GCM10009863_40810</name>
</gene>
<feature type="domain" description="AMP-dependent synthetase/ligase" evidence="2">
    <location>
        <begin position="257"/>
        <end position="457"/>
    </location>
</feature>
<evidence type="ECO:0000259" key="2">
    <source>
        <dbReference type="Pfam" id="PF00501"/>
    </source>
</evidence>
<feature type="domain" description="AMP-dependent synthetase/ligase" evidence="2">
    <location>
        <begin position="50"/>
        <end position="194"/>
    </location>
</feature>
<dbReference type="InterPro" id="IPR050237">
    <property type="entry name" value="ATP-dep_AMP-bd_enzyme"/>
</dbReference>
<dbReference type="Pfam" id="PF00501">
    <property type="entry name" value="AMP-binding"/>
    <property type="match status" value="2"/>
</dbReference>
<reference evidence="3 4" key="1">
    <citation type="journal article" date="2019" name="Int. J. Syst. Evol. Microbiol.">
        <title>The Global Catalogue of Microorganisms (GCM) 10K type strain sequencing project: providing services to taxonomists for standard genome sequencing and annotation.</title>
        <authorList>
            <consortium name="The Broad Institute Genomics Platform"/>
            <consortium name="The Broad Institute Genome Sequencing Center for Infectious Disease"/>
            <person name="Wu L."/>
            <person name="Ma J."/>
        </authorList>
    </citation>
    <scope>NUCLEOTIDE SEQUENCE [LARGE SCALE GENOMIC DNA]</scope>
    <source>
        <strain evidence="3 4">JCM 16373</strain>
    </source>
</reference>
<dbReference type="RefSeq" id="WP_344567773.1">
    <property type="nucleotide sequence ID" value="NZ_BAAARJ010000013.1"/>
</dbReference>
<evidence type="ECO:0000313" key="4">
    <source>
        <dbReference type="Proteomes" id="UP001501447"/>
    </source>
</evidence>
<evidence type="ECO:0000256" key="1">
    <source>
        <dbReference type="SAM" id="MobiDB-lite"/>
    </source>
</evidence>
<dbReference type="Gene3D" id="3.40.50.12780">
    <property type="entry name" value="N-terminal domain of ligase-like"/>
    <property type="match status" value="2"/>
</dbReference>
<dbReference type="Proteomes" id="UP001501447">
    <property type="component" value="Unassembled WGS sequence"/>
</dbReference>
<dbReference type="InterPro" id="IPR042099">
    <property type="entry name" value="ANL_N_sf"/>
</dbReference>
<accession>A0ABN3QCC9</accession>
<dbReference type="EMBL" id="BAAARJ010000013">
    <property type="protein sequence ID" value="GAA2622566.1"/>
    <property type="molecule type" value="Genomic_DNA"/>
</dbReference>
<comment type="caution">
    <text evidence="3">The sequence shown here is derived from an EMBL/GenBank/DDBJ whole genome shotgun (WGS) entry which is preliminary data.</text>
</comment>
<evidence type="ECO:0000313" key="3">
    <source>
        <dbReference type="EMBL" id="GAA2622566.1"/>
    </source>
</evidence>
<dbReference type="InterPro" id="IPR000873">
    <property type="entry name" value="AMP-dep_synth/lig_dom"/>
</dbReference>
<dbReference type="PANTHER" id="PTHR43767">
    <property type="entry name" value="LONG-CHAIN-FATTY-ACID--COA LIGASE"/>
    <property type="match status" value="1"/>
</dbReference>
<sequence length="497" mass="51246">MRSTMQDIPLTVTRLLAHGALAHSTSQVTTWTGTTGGAEPDRRTFLASGVRAVQLAGALDAEFGVSPGDTVATLMANTADHLEAYLAVPAMGAVLHPLDPWLPADELVAAATSGGAKVLLTDATGLAPLASVLPRLRHVRHVVVAGGGNGSGAVVGGTACGAEVHDYEKLIADRPRHYDWPEIDERDAAVLCHTTETSAATTDVRTAGRDVRTAGGDVRTAGGDGRLAGGDGRLAGREVRTPGGDVSVPSPGVRTRGVAYSHRALYLHALQAQTPQAYGIGEHDLVLPVVPMSRMLAWGLPYAAFAGGTSLLLPGAYDQPAPLAEMAETERPTLVVADLAAWDGLREELEALPRDLSSLREAVVVGGPGEEPGGPFLVRELGRRHGFSTAAAWGAPGTLSPVCVARAANGAAGGADHYRFPASVEYGVTGPDLALLPWDGESEGELLLRGPWVTASYVEGDAPVHDGGWLRTGETAAITPDGRVAIKSGHSTAPGNA</sequence>
<protein>
    <submittedName>
        <fullName evidence="3">Long-chain fatty acid--CoA ligase</fullName>
    </submittedName>
</protein>
<name>A0ABN3QCC9_9ACTN</name>
<dbReference type="SUPFAM" id="SSF56801">
    <property type="entry name" value="Acetyl-CoA synthetase-like"/>
    <property type="match status" value="2"/>
</dbReference>
<organism evidence="3 4">
    <name type="scientific">Streptomyces axinellae</name>
    <dbReference type="NCBI Taxonomy" id="552788"/>
    <lineage>
        <taxon>Bacteria</taxon>
        <taxon>Bacillati</taxon>
        <taxon>Actinomycetota</taxon>
        <taxon>Actinomycetes</taxon>
        <taxon>Kitasatosporales</taxon>
        <taxon>Streptomycetaceae</taxon>
        <taxon>Streptomyces</taxon>
    </lineage>
</organism>
<dbReference type="PANTHER" id="PTHR43767:SF11">
    <property type="entry name" value="MEDIUM-CHAIN-FATTY-ACID--COA LIGASE"/>
    <property type="match status" value="1"/>
</dbReference>